<dbReference type="RefSeq" id="WP_290284797.1">
    <property type="nucleotide sequence ID" value="NZ_JAUFQN010000019.1"/>
</dbReference>
<keyword evidence="2" id="KW-0472">Membrane</keyword>
<gene>
    <name evidence="4" type="ORF">ACFFUU_01080</name>
</gene>
<feature type="transmembrane region" description="Helical" evidence="2">
    <location>
        <begin position="12"/>
        <end position="35"/>
    </location>
</feature>
<keyword evidence="4" id="KW-0808">Transferase</keyword>
<accession>A0ABV5GAN5</accession>
<evidence type="ECO:0000313" key="5">
    <source>
        <dbReference type="Proteomes" id="UP001589576"/>
    </source>
</evidence>
<evidence type="ECO:0000259" key="3">
    <source>
        <dbReference type="Pfam" id="PF02397"/>
    </source>
</evidence>
<keyword evidence="5" id="KW-1185">Reference proteome</keyword>
<comment type="caution">
    <text evidence="4">The sequence shown here is derived from an EMBL/GenBank/DDBJ whole genome shotgun (WGS) entry which is preliminary data.</text>
</comment>
<keyword evidence="2" id="KW-1133">Transmembrane helix</keyword>
<evidence type="ECO:0000313" key="4">
    <source>
        <dbReference type="EMBL" id="MFB9088188.1"/>
    </source>
</evidence>
<protein>
    <submittedName>
        <fullName evidence="4">Sugar transferase</fullName>
    </submittedName>
</protein>
<dbReference type="EMBL" id="JBHMFB010000003">
    <property type="protein sequence ID" value="MFB9088188.1"/>
    <property type="molecule type" value="Genomic_DNA"/>
</dbReference>
<organism evidence="4 5">
    <name type="scientific">Flavobacterium paronense</name>
    <dbReference type="NCBI Taxonomy" id="1392775"/>
    <lineage>
        <taxon>Bacteria</taxon>
        <taxon>Pseudomonadati</taxon>
        <taxon>Bacteroidota</taxon>
        <taxon>Flavobacteriia</taxon>
        <taxon>Flavobacteriales</taxon>
        <taxon>Flavobacteriaceae</taxon>
        <taxon>Flavobacterium</taxon>
    </lineage>
</organism>
<keyword evidence="2" id="KW-0812">Transmembrane</keyword>
<reference evidence="4 5" key="1">
    <citation type="submission" date="2024-09" db="EMBL/GenBank/DDBJ databases">
        <authorList>
            <person name="Sun Q."/>
            <person name="Mori K."/>
        </authorList>
    </citation>
    <scope>NUCLEOTIDE SEQUENCE [LARGE SCALE GENOMIC DNA]</scope>
    <source>
        <strain evidence="4 5">CECT 8460</strain>
    </source>
</reference>
<feature type="domain" description="Bacterial sugar transferase" evidence="3">
    <location>
        <begin position="7"/>
        <end position="182"/>
    </location>
</feature>
<name>A0ABV5GAN5_9FLAO</name>
<dbReference type="Pfam" id="PF02397">
    <property type="entry name" value="Bac_transf"/>
    <property type="match status" value="1"/>
</dbReference>
<evidence type="ECO:0000256" key="2">
    <source>
        <dbReference type="SAM" id="Phobius"/>
    </source>
</evidence>
<dbReference type="InterPro" id="IPR003362">
    <property type="entry name" value="Bact_transf"/>
</dbReference>
<dbReference type="PANTHER" id="PTHR30576:SF8">
    <property type="entry name" value="UNDECAPRENYL-PHOSPHATE GALACTOSE PHOSPHOTRANSFERASE"/>
    <property type="match status" value="1"/>
</dbReference>
<proteinExistence type="inferred from homology"/>
<sequence>MYRNYTKRIFDIFFSIFGIIVLSPIFLIVTLLLFFTNRGLPFFLQNRSGKHGKIFKIIKFKTMNNNRNSDGELLPDELRVTKIGMFIRRISLDEIPQLINVLNGDMSIVGPRPLLSDYFHLFTDFQNRRHEVKPGITGWVQVNGRNALSWKKKFEYDVWYVDHVSLLLDLKIIFKTVLKVFKSDDITSADSASIEPFQGFNIKY</sequence>
<comment type="similarity">
    <text evidence="1">Belongs to the bacterial sugar transferase family.</text>
</comment>
<dbReference type="PANTHER" id="PTHR30576">
    <property type="entry name" value="COLANIC BIOSYNTHESIS UDP-GLUCOSE LIPID CARRIER TRANSFERASE"/>
    <property type="match status" value="1"/>
</dbReference>
<evidence type="ECO:0000256" key="1">
    <source>
        <dbReference type="ARBA" id="ARBA00006464"/>
    </source>
</evidence>
<dbReference type="GO" id="GO:0016740">
    <property type="term" value="F:transferase activity"/>
    <property type="evidence" value="ECO:0007669"/>
    <property type="project" value="UniProtKB-KW"/>
</dbReference>
<dbReference type="Proteomes" id="UP001589576">
    <property type="component" value="Unassembled WGS sequence"/>
</dbReference>